<reference evidence="1 2" key="1">
    <citation type="submission" date="2015-09" db="EMBL/GenBank/DDBJ databases">
        <authorList>
            <consortium name="Pathogen Informatics"/>
        </authorList>
    </citation>
    <scope>NUCLEOTIDE SEQUENCE [LARGE SCALE GENOMIC DNA]</scope>
    <source>
        <strain evidence="1 2">2789STDY5834880</strain>
    </source>
</reference>
<evidence type="ECO:0000313" key="2">
    <source>
        <dbReference type="Proteomes" id="UP000095657"/>
    </source>
</evidence>
<name>A0A174MRM1_9BACE</name>
<evidence type="ECO:0000313" key="1">
    <source>
        <dbReference type="EMBL" id="CUP36319.1"/>
    </source>
</evidence>
<gene>
    <name evidence="1" type="ORF">ERS852494_02076</name>
</gene>
<dbReference type="EMBL" id="CZAI01000004">
    <property type="protein sequence ID" value="CUP36319.1"/>
    <property type="molecule type" value="Genomic_DNA"/>
</dbReference>
<organism evidence="1 2">
    <name type="scientific">Bacteroides caccae</name>
    <dbReference type="NCBI Taxonomy" id="47678"/>
    <lineage>
        <taxon>Bacteria</taxon>
        <taxon>Pseudomonadati</taxon>
        <taxon>Bacteroidota</taxon>
        <taxon>Bacteroidia</taxon>
        <taxon>Bacteroidales</taxon>
        <taxon>Bacteroidaceae</taxon>
        <taxon>Bacteroides</taxon>
    </lineage>
</organism>
<dbReference type="Proteomes" id="UP000095657">
    <property type="component" value="Unassembled WGS sequence"/>
</dbReference>
<dbReference type="AlphaFoldDB" id="A0A174MRM1"/>
<sequence length="116" mass="13859">MKSLVDPMPIITCSGKNKAGKMSTEITSRGYYSTKNVYYFGLKLHVVAFRRKGIIPFFLNCLYFPLRMKMTQLYCTQKSKVWEIRTIEKYMPIKYIQIYYSIKRRKNAKNSRYLLL</sequence>
<protein>
    <submittedName>
        <fullName evidence="1">Transposase_11 DDE family protein</fullName>
    </submittedName>
</protein>
<proteinExistence type="predicted"/>
<accession>A0A174MRM1</accession>